<dbReference type="Gene3D" id="1.25.40.650">
    <property type="match status" value="1"/>
</dbReference>
<dbReference type="SUPFAM" id="SSF53822">
    <property type="entry name" value="Periplasmic binding protein-like I"/>
    <property type="match status" value="1"/>
</dbReference>
<accession>A0ABQ0A3M3</accession>
<dbReference type="Proteomes" id="UP001465153">
    <property type="component" value="Unassembled WGS sequence"/>
</dbReference>
<proteinExistence type="predicted"/>
<sequence length="649" mass="71946">MDLTVNQQSENGFTFESLKKALKNGKRLVNNFPSTKTITVACACVLLASCGSSNNKQQPAITTPQAQTVEDVSTLLERARFAEFQGSLADAENLRLEAAQSMLSLGNRAAAMNLYAGVKPDLLDIDKLVSYSLEYGELALSTGEYYLANRILNNSRLVLQIISVNPEQELRWRENRANLFATIDEPIKAIREHIAITPLLTDPQQEAANNETLWKVLTQLPESALTHLSVLEKNDLLRGWYALAAINKNNNYTLEQQLQQVSIWQEQWPYHPANQNLPEDLRLLQQLVSQQPKQIALLLPTTGRFANAGKAVRDGFMASYFADTQSGNTTAELRIYNTDGADINAVYDQAVADGAEAIIGPLQKKPLEELNLRPGLPVPTLALNYVSGSLFTQNLYQFGLAAEDEGRQIAIRAWKDGHRRAMILASSRDWGQRASRAFIDQWQSLGGTIAIDSEFSTQAKFSDTVESSLLVNRSKQRARTLRRAISTSVEFEPRSRSDVDMIFMVANPGDAKQLKPTLAFHYAGAIPVYGTSHLYNPTAGSENKDLNGIRFTSLPWYFGFNTKLKTDLDQTTNTSSFQSLHALGVDAYRVYPRLKQFELVSDIRLYGATGNLYLTDGGRIAREQSWAIINSGEAKALPTVASGILSRAD</sequence>
<comment type="caution">
    <text evidence="2">The sequence shown here is derived from an EMBL/GenBank/DDBJ whole genome shotgun (WGS) entry which is preliminary data.</text>
</comment>
<protein>
    <submittedName>
        <fullName evidence="2">Penicillin-binding protein activator</fullName>
    </submittedName>
</protein>
<dbReference type="PANTHER" id="PTHR38038">
    <property type="entry name" value="PENICILLIN-BINDING PROTEIN ACTIVATOR LPOA"/>
    <property type="match status" value="1"/>
</dbReference>
<dbReference type="PANTHER" id="PTHR38038:SF1">
    <property type="entry name" value="PENICILLIN-BINDING PROTEIN ACTIVATOR LPOA"/>
    <property type="match status" value="1"/>
</dbReference>
<dbReference type="CDD" id="cd06339">
    <property type="entry name" value="PBP1_YraM_LppC_lipoprotein-like"/>
    <property type="match status" value="1"/>
</dbReference>
<organism evidence="2 3">
    <name type="scientific">Sessilibacter corallicola</name>
    <dbReference type="NCBI Taxonomy" id="2904075"/>
    <lineage>
        <taxon>Bacteria</taxon>
        <taxon>Pseudomonadati</taxon>
        <taxon>Pseudomonadota</taxon>
        <taxon>Gammaproteobacteria</taxon>
        <taxon>Cellvibrionales</taxon>
        <taxon>Cellvibrionaceae</taxon>
        <taxon>Sessilibacter</taxon>
    </lineage>
</organism>
<gene>
    <name evidence="2" type="ORF">NBRC116591_00590</name>
</gene>
<dbReference type="EMBL" id="BAABWN010000001">
    <property type="protein sequence ID" value="GAA6166249.1"/>
    <property type="molecule type" value="Genomic_DNA"/>
</dbReference>
<dbReference type="InterPro" id="IPR028082">
    <property type="entry name" value="Peripla_BP_I"/>
</dbReference>
<evidence type="ECO:0000313" key="3">
    <source>
        <dbReference type="Proteomes" id="UP001465153"/>
    </source>
</evidence>
<evidence type="ECO:0000313" key="2">
    <source>
        <dbReference type="EMBL" id="GAA6166249.1"/>
    </source>
</evidence>
<reference evidence="2 3" key="1">
    <citation type="submission" date="2024-04" db="EMBL/GenBank/DDBJ databases">
        <title>Draft genome sequence of Sessilibacter corallicola NBRC 116591.</title>
        <authorList>
            <person name="Miyakawa T."/>
            <person name="Kusuya Y."/>
            <person name="Miura T."/>
        </authorList>
    </citation>
    <scope>NUCLEOTIDE SEQUENCE [LARGE SCALE GENOMIC DNA]</scope>
    <source>
        <strain evidence="2 3">KU-00831-HH</strain>
    </source>
</reference>
<dbReference type="Pfam" id="PF04348">
    <property type="entry name" value="LppC"/>
    <property type="match status" value="1"/>
</dbReference>
<keyword evidence="3" id="KW-1185">Reference proteome</keyword>
<dbReference type="InterPro" id="IPR007443">
    <property type="entry name" value="LpoA"/>
</dbReference>
<name>A0ABQ0A3M3_9GAMM</name>
<dbReference type="Gene3D" id="3.40.50.2300">
    <property type="match status" value="2"/>
</dbReference>
<keyword evidence="1" id="KW-0472">Membrane</keyword>
<evidence type="ECO:0000256" key="1">
    <source>
        <dbReference type="ARBA" id="ARBA00023136"/>
    </source>
</evidence>